<reference evidence="1" key="1">
    <citation type="journal article" date="2009" name="Rice">
        <title>De Novo Next Generation Sequencing of Plant Genomes.</title>
        <authorList>
            <person name="Rounsley S."/>
            <person name="Marri P.R."/>
            <person name="Yu Y."/>
            <person name="He R."/>
            <person name="Sisneros N."/>
            <person name="Goicoechea J.L."/>
            <person name="Lee S.J."/>
            <person name="Angelova A."/>
            <person name="Kudrna D."/>
            <person name="Luo M."/>
            <person name="Affourtit J."/>
            <person name="Desany B."/>
            <person name="Knight J."/>
            <person name="Niazi F."/>
            <person name="Egholm M."/>
            <person name="Wing R.A."/>
        </authorList>
    </citation>
    <scope>NUCLEOTIDE SEQUENCE [LARGE SCALE GENOMIC DNA]</scope>
    <source>
        <strain evidence="1">cv. IRGC 105608</strain>
    </source>
</reference>
<dbReference type="Proteomes" id="UP000026960">
    <property type="component" value="Chromosome 10"/>
</dbReference>
<dbReference type="GO" id="GO:0016491">
    <property type="term" value="F:oxidoreductase activity"/>
    <property type="evidence" value="ECO:0007669"/>
    <property type="project" value="UniProtKB-ARBA"/>
</dbReference>
<dbReference type="EnsemblPlants" id="OBART10G07230.1">
    <property type="protein sequence ID" value="OBART10G07230.1"/>
    <property type="gene ID" value="OBART10G07230"/>
</dbReference>
<dbReference type="HOGENOM" id="CLU_1680588_0_0_1"/>
<proteinExistence type="predicted"/>
<organism evidence="1">
    <name type="scientific">Oryza barthii</name>
    <dbReference type="NCBI Taxonomy" id="65489"/>
    <lineage>
        <taxon>Eukaryota</taxon>
        <taxon>Viridiplantae</taxon>
        <taxon>Streptophyta</taxon>
        <taxon>Embryophyta</taxon>
        <taxon>Tracheophyta</taxon>
        <taxon>Spermatophyta</taxon>
        <taxon>Magnoliopsida</taxon>
        <taxon>Liliopsida</taxon>
        <taxon>Poales</taxon>
        <taxon>Poaceae</taxon>
        <taxon>BOP clade</taxon>
        <taxon>Oryzoideae</taxon>
        <taxon>Oryzeae</taxon>
        <taxon>Oryzinae</taxon>
        <taxon>Oryza</taxon>
    </lineage>
</organism>
<dbReference type="Gene3D" id="3.40.462.20">
    <property type="match status" value="1"/>
</dbReference>
<keyword evidence="2" id="KW-1185">Reference proteome</keyword>
<dbReference type="InterPro" id="IPR036318">
    <property type="entry name" value="FAD-bd_PCMH-like_sf"/>
</dbReference>
<dbReference type="PaxDb" id="65489-OBART10G07230.1"/>
<sequence>MVDAKGRLLDRAAMEEDLFWAIRGGGGRNFGIVLSWKLRLVSILATVTVFTVHRSRNQSATNLLIKWQRAAPSLPSNAFLRVVMPLYLGTRAGLVAAMADTFLELNVTASDCTEMTWIQSVLYFAFYSTGKPSEMLLDRGNGIGDPSGSWMRLARSP</sequence>
<dbReference type="AlphaFoldDB" id="A0A0D3HCR2"/>
<accession>A0A0D3HCR2</accession>
<protein>
    <submittedName>
        <fullName evidence="1">Uncharacterized protein</fullName>
    </submittedName>
</protein>
<name>A0A0D3HCR2_9ORYZ</name>
<dbReference type="Gramene" id="OBART10G07230.1">
    <property type="protein sequence ID" value="OBART10G07230.1"/>
    <property type="gene ID" value="OBART10G07230"/>
</dbReference>
<dbReference type="SUPFAM" id="SSF56176">
    <property type="entry name" value="FAD-binding/transporter-associated domain-like"/>
    <property type="match status" value="1"/>
</dbReference>
<dbReference type="PANTHER" id="PTHR32448">
    <property type="entry name" value="OS08G0158400 PROTEIN"/>
    <property type="match status" value="1"/>
</dbReference>
<dbReference type="eggNOG" id="ENOG502QVGN">
    <property type="taxonomic scope" value="Eukaryota"/>
</dbReference>
<dbReference type="GO" id="GO:0050660">
    <property type="term" value="F:flavin adenine dinucleotide binding"/>
    <property type="evidence" value="ECO:0007669"/>
    <property type="project" value="InterPro"/>
</dbReference>
<dbReference type="Gene3D" id="3.30.465.10">
    <property type="match status" value="1"/>
</dbReference>
<dbReference type="InterPro" id="IPR016169">
    <property type="entry name" value="FAD-bd_PCMH_sub2"/>
</dbReference>
<evidence type="ECO:0000313" key="2">
    <source>
        <dbReference type="Proteomes" id="UP000026960"/>
    </source>
</evidence>
<reference evidence="1" key="2">
    <citation type="submission" date="2015-03" db="UniProtKB">
        <authorList>
            <consortium name="EnsemblPlants"/>
        </authorList>
    </citation>
    <scope>IDENTIFICATION</scope>
</reference>
<dbReference type="STRING" id="65489.A0A0D3HCR2"/>
<evidence type="ECO:0000313" key="1">
    <source>
        <dbReference type="EnsemblPlants" id="OBART10G07230.1"/>
    </source>
</evidence>